<gene>
    <name evidence="2" type="ORF">ACG5V6_14970</name>
</gene>
<name>A0ABW7HUP1_9ACTN</name>
<comment type="caution">
    <text evidence="2">The sequence shown here is derived from an EMBL/GenBank/DDBJ whole genome shotgun (WGS) entry which is preliminary data.</text>
</comment>
<feature type="region of interest" description="Disordered" evidence="1">
    <location>
        <begin position="1"/>
        <end position="26"/>
    </location>
</feature>
<reference evidence="2 3" key="1">
    <citation type="submission" date="2024-10" db="EMBL/GenBank/DDBJ databases">
        <authorList>
            <person name="Cho J.-C."/>
        </authorList>
    </citation>
    <scope>NUCLEOTIDE SEQUENCE [LARGE SCALE GENOMIC DNA]</scope>
    <source>
        <strain evidence="2 3">KCTC29696</strain>
    </source>
</reference>
<proteinExistence type="predicted"/>
<evidence type="ECO:0000313" key="3">
    <source>
        <dbReference type="Proteomes" id="UP001607069"/>
    </source>
</evidence>
<dbReference type="EMBL" id="JBIHMK010000051">
    <property type="protein sequence ID" value="MFH0249513.1"/>
    <property type="molecule type" value="Genomic_DNA"/>
</dbReference>
<accession>A0ABW7HUP1</accession>
<organism evidence="2 3">
    <name type="scientific">Streptomyces chitinivorans</name>
    <dbReference type="NCBI Taxonomy" id="1257027"/>
    <lineage>
        <taxon>Bacteria</taxon>
        <taxon>Bacillati</taxon>
        <taxon>Actinomycetota</taxon>
        <taxon>Actinomycetes</taxon>
        <taxon>Kitasatosporales</taxon>
        <taxon>Streptomycetaceae</taxon>
        <taxon>Streptomyces</taxon>
    </lineage>
</organism>
<dbReference type="RefSeq" id="WP_279948199.1">
    <property type="nucleotide sequence ID" value="NZ_BAABEN010000002.1"/>
</dbReference>
<evidence type="ECO:0000256" key="1">
    <source>
        <dbReference type="SAM" id="MobiDB-lite"/>
    </source>
</evidence>
<sequence>MASNLGRQMSALIRGQQTPATPGQAKAEEIRALYKQGLRQIRGQRNTHPERKRVEIAELYATTRAALRKVQADQIKTDRETFAKLERKLFGYDLERATATDRATLDATIRDATDRAAGLRKPEDAARALHQAEQNGDTILARAIAQRAHERDWNDVLDAYLSTRPTAADTYRQAGEIYHRLNSPNGVLATQQLAAFAKPDELRGLGDKDIQSMTDPGDAAA</sequence>
<keyword evidence="3" id="KW-1185">Reference proteome</keyword>
<dbReference type="Proteomes" id="UP001607069">
    <property type="component" value="Unassembled WGS sequence"/>
</dbReference>
<evidence type="ECO:0000313" key="2">
    <source>
        <dbReference type="EMBL" id="MFH0249513.1"/>
    </source>
</evidence>
<protein>
    <submittedName>
        <fullName evidence="2">Uncharacterized protein</fullName>
    </submittedName>
</protein>